<accession>A0A0G1UNI3</accession>
<name>A0A0G1UNI3_9BACT</name>
<gene>
    <name evidence="1" type="ORF">UY27_C0008G0005</name>
</gene>
<evidence type="ECO:0000313" key="2">
    <source>
        <dbReference type="Proteomes" id="UP000034661"/>
    </source>
</evidence>
<dbReference type="SFLD" id="SFLDS00003">
    <property type="entry name" value="Haloacid_Dehalogenase"/>
    <property type="match status" value="1"/>
</dbReference>
<dbReference type="GO" id="GO:0000287">
    <property type="term" value="F:magnesium ion binding"/>
    <property type="evidence" value="ECO:0007669"/>
    <property type="project" value="TreeGrafter"/>
</dbReference>
<dbReference type="AlphaFoldDB" id="A0A0G1UNI3"/>
<keyword evidence="1" id="KW-0378">Hydrolase</keyword>
<organism evidence="1 2">
    <name type="scientific">Candidatus Gottesmanbacteria bacterium GW2011_GWA1_48_13</name>
    <dbReference type="NCBI Taxonomy" id="1618439"/>
    <lineage>
        <taxon>Bacteria</taxon>
        <taxon>Candidatus Gottesmaniibacteriota</taxon>
    </lineage>
</organism>
<dbReference type="Gene3D" id="3.40.50.1000">
    <property type="entry name" value="HAD superfamily/HAD-like"/>
    <property type="match status" value="2"/>
</dbReference>
<dbReference type="InterPro" id="IPR036412">
    <property type="entry name" value="HAD-like_sf"/>
</dbReference>
<dbReference type="InterPro" id="IPR023214">
    <property type="entry name" value="HAD_sf"/>
</dbReference>
<dbReference type="SUPFAM" id="SSF56784">
    <property type="entry name" value="HAD-like"/>
    <property type="match status" value="1"/>
</dbReference>
<evidence type="ECO:0000313" key="1">
    <source>
        <dbReference type="EMBL" id="KKU95802.1"/>
    </source>
</evidence>
<dbReference type="EMBL" id="LCPJ01000008">
    <property type="protein sequence ID" value="KKU95802.1"/>
    <property type="molecule type" value="Genomic_DNA"/>
</dbReference>
<dbReference type="GO" id="GO:0005829">
    <property type="term" value="C:cytosol"/>
    <property type="evidence" value="ECO:0007669"/>
    <property type="project" value="TreeGrafter"/>
</dbReference>
<comment type="caution">
    <text evidence="1">The sequence shown here is derived from an EMBL/GenBank/DDBJ whole genome shotgun (WGS) entry which is preliminary data.</text>
</comment>
<dbReference type="PANTHER" id="PTHR10000:SF8">
    <property type="entry name" value="HAD SUPERFAMILY HYDROLASE-LIKE, TYPE 3"/>
    <property type="match status" value="1"/>
</dbReference>
<dbReference type="GO" id="GO:0016791">
    <property type="term" value="F:phosphatase activity"/>
    <property type="evidence" value="ECO:0007669"/>
    <property type="project" value="UniProtKB-ARBA"/>
</dbReference>
<dbReference type="Pfam" id="PF08282">
    <property type="entry name" value="Hydrolase_3"/>
    <property type="match status" value="2"/>
</dbReference>
<protein>
    <submittedName>
        <fullName evidence="1">Cof-like protein hydrolase</fullName>
    </submittedName>
</protein>
<sequence length="249" mass="27701">MKYKALILDLDGTTIANYSSDPPTPRVTEAIKKAHKRIHISIATGRPLYIVKHLIDHLELSGPCILNNGSQIYDPVKKKIIHEVIFDKAFIPKIYGFCKKKKLHVRMFDGIKDIVYNGEALPGKVLSLYIPNGSIKAIDALIDFCSILPQVATHRMVTLEEGFHSVEITHTDASKLHGIVEVMRHLNIQKEEIIGVGDSYNDYPLLMASGLKIAMGNAVPELKKIADFIAPSVEEDGVATVIEKFILHQ</sequence>
<dbReference type="Proteomes" id="UP000034661">
    <property type="component" value="Unassembled WGS sequence"/>
</dbReference>
<dbReference type="SFLD" id="SFLDG01140">
    <property type="entry name" value="C2.B:_Phosphomannomutase_and_P"/>
    <property type="match status" value="1"/>
</dbReference>
<dbReference type="PANTHER" id="PTHR10000">
    <property type="entry name" value="PHOSPHOSERINE PHOSPHATASE"/>
    <property type="match status" value="1"/>
</dbReference>
<proteinExistence type="predicted"/>
<reference evidence="1 2" key="1">
    <citation type="journal article" date="2015" name="Nature">
        <title>rRNA introns, odd ribosomes, and small enigmatic genomes across a large radiation of phyla.</title>
        <authorList>
            <person name="Brown C.T."/>
            <person name="Hug L.A."/>
            <person name="Thomas B.C."/>
            <person name="Sharon I."/>
            <person name="Castelle C.J."/>
            <person name="Singh A."/>
            <person name="Wilkins M.J."/>
            <person name="Williams K.H."/>
            <person name="Banfield J.F."/>
        </authorList>
    </citation>
    <scope>NUCLEOTIDE SEQUENCE [LARGE SCALE GENOMIC DNA]</scope>
</reference>